<evidence type="ECO:0000256" key="1">
    <source>
        <dbReference type="ARBA" id="ARBA00001971"/>
    </source>
</evidence>
<evidence type="ECO:0000313" key="13">
    <source>
        <dbReference type="EMBL" id="CAD7622444.1"/>
    </source>
</evidence>
<dbReference type="CDD" id="cd00302">
    <property type="entry name" value="cytochrome_P450"/>
    <property type="match status" value="1"/>
</dbReference>
<comment type="cofactor">
    <cofactor evidence="1">
        <name>heme</name>
        <dbReference type="ChEBI" id="CHEBI:30413"/>
    </cofactor>
</comment>
<evidence type="ECO:0000256" key="8">
    <source>
        <dbReference type="ARBA" id="ARBA00022848"/>
    </source>
</evidence>
<dbReference type="InterPro" id="IPR001128">
    <property type="entry name" value="Cyt_P450"/>
</dbReference>
<keyword evidence="6" id="KW-0479">Metal-binding</keyword>
<dbReference type="InterPro" id="IPR050476">
    <property type="entry name" value="Insect_CytP450_Detox"/>
</dbReference>
<dbReference type="GO" id="GO:0016705">
    <property type="term" value="F:oxidoreductase activity, acting on paired donors, with incorporation or reduction of molecular oxygen"/>
    <property type="evidence" value="ECO:0007669"/>
    <property type="project" value="InterPro"/>
</dbReference>
<dbReference type="Proteomes" id="UP000759131">
    <property type="component" value="Unassembled WGS sequence"/>
</dbReference>
<evidence type="ECO:0000256" key="11">
    <source>
        <dbReference type="ARBA" id="ARBA00023033"/>
    </source>
</evidence>
<keyword evidence="5" id="KW-0349">Heme</keyword>
<dbReference type="PANTHER" id="PTHR24292">
    <property type="entry name" value="CYTOCHROME P450"/>
    <property type="match status" value="1"/>
</dbReference>
<evidence type="ECO:0000313" key="14">
    <source>
        <dbReference type="Proteomes" id="UP000759131"/>
    </source>
</evidence>
<evidence type="ECO:0000256" key="2">
    <source>
        <dbReference type="ARBA" id="ARBA00004174"/>
    </source>
</evidence>
<dbReference type="InterPro" id="IPR036396">
    <property type="entry name" value="Cyt_P450_sf"/>
</dbReference>
<dbReference type="OrthoDB" id="1470350at2759"/>
<keyword evidence="10" id="KW-0408">Iron</keyword>
<keyword evidence="8" id="KW-0492">Microsome</keyword>
<dbReference type="SUPFAM" id="SSF48264">
    <property type="entry name" value="Cytochrome P450"/>
    <property type="match status" value="1"/>
</dbReference>
<dbReference type="AlphaFoldDB" id="A0A7R9KGD3"/>
<accession>A0A7R9KGD3</accession>
<dbReference type="GO" id="GO:0005506">
    <property type="term" value="F:iron ion binding"/>
    <property type="evidence" value="ECO:0007669"/>
    <property type="project" value="InterPro"/>
</dbReference>
<protein>
    <recommendedName>
        <fullName evidence="15">Cytochrome P450</fullName>
    </recommendedName>
</protein>
<evidence type="ECO:0000256" key="4">
    <source>
        <dbReference type="ARBA" id="ARBA00010617"/>
    </source>
</evidence>
<dbReference type="Gene3D" id="1.10.630.10">
    <property type="entry name" value="Cytochrome P450"/>
    <property type="match status" value="1"/>
</dbReference>
<organism evidence="13">
    <name type="scientific">Medioppia subpectinata</name>
    <dbReference type="NCBI Taxonomy" id="1979941"/>
    <lineage>
        <taxon>Eukaryota</taxon>
        <taxon>Metazoa</taxon>
        <taxon>Ecdysozoa</taxon>
        <taxon>Arthropoda</taxon>
        <taxon>Chelicerata</taxon>
        <taxon>Arachnida</taxon>
        <taxon>Acari</taxon>
        <taxon>Acariformes</taxon>
        <taxon>Sarcoptiformes</taxon>
        <taxon>Oribatida</taxon>
        <taxon>Brachypylina</taxon>
        <taxon>Oppioidea</taxon>
        <taxon>Oppiidae</taxon>
        <taxon>Medioppia</taxon>
    </lineage>
</organism>
<keyword evidence="14" id="KW-1185">Reference proteome</keyword>
<evidence type="ECO:0000256" key="12">
    <source>
        <dbReference type="ARBA" id="ARBA00023136"/>
    </source>
</evidence>
<dbReference type="EMBL" id="OC855679">
    <property type="protein sequence ID" value="CAD7622444.1"/>
    <property type="molecule type" value="Genomic_DNA"/>
</dbReference>
<evidence type="ECO:0000256" key="10">
    <source>
        <dbReference type="ARBA" id="ARBA00023004"/>
    </source>
</evidence>
<dbReference type="GO" id="GO:0004497">
    <property type="term" value="F:monooxygenase activity"/>
    <property type="evidence" value="ECO:0007669"/>
    <property type="project" value="UniProtKB-KW"/>
</dbReference>
<evidence type="ECO:0000256" key="6">
    <source>
        <dbReference type="ARBA" id="ARBA00022723"/>
    </source>
</evidence>
<comment type="subcellular location">
    <subcellularLocation>
        <location evidence="3">Endoplasmic reticulum membrane</location>
        <topology evidence="3">Peripheral membrane protein</topology>
    </subcellularLocation>
    <subcellularLocation>
        <location evidence="2">Microsome membrane</location>
        <topology evidence="2">Peripheral membrane protein</topology>
    </subcellularLocation>
</comment>
<keyword evidence="11" id="KW-0503">Monooxygenase</keyword>
<dbReference type="GO" id="GO:0020037">
    <property type="term" value="F:heme binding"/>
    <property type="evidence" value="ECO:0007669"/>
    <property type="project" value="InterPro"/>
</dbReference>
<proteinExistence type="inferred from homology"/>
<dbReference type="InterPro" id="IPR002401">
    <property type="entry name" value="Cyt_P450_E_grp-I"/>
</dbReference>
<evidence type="ECO:0000256" key="3">
    <source>
        <dbReference type="ARBA" id="ARBA00004406"/>
    </source>
</evidence>
<name>A0A7R9KGD3_9ACAR</name>
<dbReference type="EMBL" id="CAJPIZ010001104">
    <property type="protein sequence ID" value="CAG2102874.1"/>
    <property type="molecule type" value="Genomic_DNA"/>
</dbReference>
<evidence type="ECO:0008006" key="15">
    <source>
        <dbReference type="Google" id="ProtNLM"/>
    </source>
</evidence>
<keyword evidence="12" id="KW-0472">Membrane</keyword>
<evidence type="ECO:0000256" key="7">
    <source>
        <dbReference type="ARBA" id="ARBA00022824"/>
    </source>
</evidence>
<keyword evidence="7" id="KW-0256">Endoplasmic reticulum</keyword>
<evidence type="ECO:0000256" key="9">
    <source>
        <dbReference type="ARBA" id="ARBA00023002"/>
    </source>
</evidence>
<sequence length="227" mass="26232">MEHRVLMAATESMATTLTNCIQCLAQHPDIQKRAYHEVSAKIGCQHRINWETLRELHYTEAFIKETLRLNTPFPRFERVVKRDFQLCTDMYGPVLLPKGSIVSVLAVVVHTDPDYFPEPMIFNPDRFLPGHQHLITPKAFMPFANGPRMKSAFFQLKHLLAHLLLNYRIEYIDQTGNESTKDTLRNIAVYNIKFIKHCNINNNCGEKCTEVKCAPDSIMNHFEDKAT</sequence>
<evidence type="ECO:0000256" key="5">
    <source>
        <dbReference type="ARBA" id="ARBA00022617"/>
    </source>
</evidence>
<dbReference type="GO" id="GO:0005789">
    <property type="term" value="C:endoplasmic reticulum membrane"/>
    <property type="evidence" value="ECO:0007669"/>
    <property type="project" value="UniProtKB-SubCell"/>
</dbReference>
<dbReference type="Pfam" id="PF00067">
    <property type="entry name" value="p450"/>
    <property type="match status" value="1"/>
</dbReference>
<reference evidence="13" key="1">
    <citation type="submission" date="2020-11" db="EMBL/GenBank/DDBJ databases">
        <authorList>
            <person name="Tran Van P."/>
        </authorList>
    </citation>
    <scope>NUCLEOTIDE SEQUENCE</scope>
</reference>
<keyword evidence="9" id="KW-0560">Oxidoreductase</keyword>
<dbReference type="PANTHER" id="PTHR24292:SF54">
    <property type="entry name" value="CYP9F3-RELATED"/>
    <property type="match status" value="1"/>
</dbReference>
<dbReference type="PRINTS" id="PR00463">
    <property type="entry name" value="EP450I"/>
</dbReference>
<gene>
    <name evidence="13" type="ORF">OSB1V03_LOCUS2907</name>
</gene>
<comment type="similarity">
    <text evidence="4">Belongs to the cytochrome P450 family.</text>
</comment>